<evidence type="ECO:0008006" key="4">
    <source>
        <dbReference type="Google" id="ProtNLM"/>
    </source>
</evidence>
<dbReference type="RefSeq" id="WP_097785546.1">
    <property type="nucleotide sequence ID" value="NZ_NMTW01000036.1"/>
</dbReference>
<feature type="transmembrane region" description="Helical" evidence="1">
    <location>
        <begin position="236"/>
        <end position="254"/>
    </location>
</feature>
<keyword evidence="1" id="KW-0812">Transmembrane</keyword>
<feature type="transmembrane region" description="Helical" evidence="1">
    <location>
        <begin position="326"/>
        <end position="347"/>
    </location>
</feature>
<keyword evidence="1" id="KW-0472">Membrane</keyword>
<feature type="transmembrane region" description="Helical" evidence="1">
    <location>
        <begin position="260"/>
        <end position="278"/>
    </location>
</feature>
<feature type="transmembrane region" description="Helical" evidence="1">
    <location>
        <begin position="183"/>
        <end position="204"/>
    </location>
</feature>
<dbReference type="Pfam" id="PF14296">
    <property type="entry name" value="O-ag_pol_Wzy"/>
    <property type="match status" value="1"/>
</dbReference>
<feature type="transmembrane region" description="Helical" evidence="1">
    <location>
        <begin position="383"/>
        <end position="401"/>
    </location>
</feature>
<protein>
    <recommendedName>
        <fullName evidence="4">O-antigen polysaccharide polymerase Wzy</fullName>
    </recommendedName>
</protein>
<sequence>MNVLMTKRKVGLFLLGIVQLIVLSMIAAMQLNLSYYTISVLAIVQCVVNIILLKIVCNLPVLCIPNMFSVFSLFFHCGQIIKEGFNVQGTVPLPFQYYADEGVIQKACLFYLMSQATYFIGLASTPDANASFISDKWNQRNEVDTKVYGKALMIVGVIPRLYIDISSLLGALSQGYRGVYSLYFPQMIQSIASFFDAGIILYLFGLKEKKKMRATLFVVLLYKCLMMTTGARQEKVAYLIVLLYLYFFVCNTVTVGKIAMVVAGCVAGFIFISAIGTVRTGSSSGIKDVLELMQSGQMSNIFGSALGEFGSAFDTLEVAVKYTPAYITYGYGTSYLAGLISIIPLVVKQIPFLDKATIFVHQLPGGVYFALGGSYLGELYYNFSWLGLIGSAIIGKFMGKLNLGIVLSKQHNALYGAWCAIISTAMIMFVRGYFTDMMQKLVWTYFIISLVYAYLKRRST</sequence>
<feature type="transmembrane region" description="Helical" evidence="1">
    <location>
        <begin position="440"/>
        <end position="455"/>
    </location>
</feature>
<accession>A0A2A7A9C2</accession>
<evidence type="ECO:0000313" key="2">
    <source>
        <dbReference type="EMBL" id="PDX75558.1"/>
    </source>
</evidence>
<dbReference type="EMBL" id="NMTW01000036">
    <property type="protein sequence ID" value="PDX75558.1"/>
    <property type="molecule type" value="Genomic_DNA"/>
</dbReference>
<gene>
    <name evidence="2" type="ORF">CGS56_08575</name>
</gene>
<dbReference type="AlphaFoldDB" id="A0A2A7A9C2"/>
<dbReference type="Proteomes" id="UP000220157">
    <property type="component" value="Unassembled WGS sequence"/>
</dbReference>
<feature type="transmembrane region" description="Helical" evidence="1">
    <location>
        <begin position="12"/>
        <end position="29"/>
    </location>
</feature>
<evidence type="ECO:0000256" key="1">
    <source>
        <dbReference type="SAM" id="Phobius"/>
    </source>
</evidence>
<proteinExistence type="predicted"/>
<name>A0A2A7A9C2_9FIRM</name>
<feature type="transmembrane region" description="Helical" evidence="1">
    <location>
        <begin position="413"/>
        <end position="434"/>
    </location>
</feature>
<reference evidence="2 3" key="1">
    <citation type="journal article" date="2017" name="Front. Microbiol.">
        <title>New Insights into the Diversity of the Genus Faecalibacterium.</title>
        <authorList>
            <person name="Benevides L."/>
            <person name="Burman S."/>
            <person name="Martin R."/>
            <person name="Robert V."/>
            <person name="Thomas M."/>
            <person name="Miquel S."/>
            <person name="Chain F."/>
            <person name="Sokol H."/>
            <person name="Bermudez-Humaran L.G."/>
            <person name="Morrison M."/>
            <person name="Langella P."/>
            <person name="Azevedo V.A."/>
            <person name="Chatel J.M."/>
            <person name="Soares S."/>
        </authorList>
    </citation>
    <scope>NUCLEOTIDE SEQUENCE [LARGE SCALE GENOMIC DNA]</scope>
    <source>
        <strain evidence="2 3">CNCM I 4573</strain>
    </source>
</reference>
<comment type="caution">
    <text evidence="2">The sequence shown here is derived from an EMBL/GenBank/DDBJ whole genome shotgun (WGS) entry which is preliminary data.</text>
</comment>
<keyword evidence="1" id="KW-1133">Transmembrane helix</keyword>
<dbReference type="InterPro" id="IPR029468">
    <property type="entry name" value="O-ag_pol_Wzy"/>
</dbReference>
<feature type="transmembrane region" description="Helical" evidence="1">
    <location>
        <begin position="35"/>
        <end position="57"/>
    </location>
</feature>
<organism evidence="2 3">
    <name type="scientific">Faecalibacterium prausnitzii</name>
    <dbReference type="NCBI Taxonomy" id="853"/>
    <lineage>
        <taxon>Bacteria</taxon>
        <taxon>Bacillati</taxon>
        <taxon>Bacillota</taxon>
        <taxon>Clostridia</taxon>
        <taxon>Eubacteriales</taxon>
        <taxon>Oscillospiraceae</taxon>
        <taxon>Faecalibacterium</taxon>
    </lineage>
</organism>
<evidence type="ECO:0000313" key="3">
    <source>
        <dbReference type="Proteomes" id="UP000220157"/>
    </source>
</evidence>
<feature type="transmembrane region" description="Helical" evidence="1">
    <location>
        <begin position="147"/>
        <end position="163"/>
    </location>
</feature>